<protein>
    <submittedName>
        <fullName evidence="2">Uncharacterized protein</fullName>
    </submittedName>
</protein>
<dbReference type="Proteomes" id="UP001058974">
    <property type="component" value="Chromosome 2"/>
</dbReference>
<organism evidence="2 3">
    <name type="scientific">Pisum sativum</name>
    <name type="common">Garden pea</name>
    <name type="synonym">Lathyrus oleraceus</name>
    <dbReference type="NCBI Taxonomy" id="3888"/>
    <lineage>
        <taxon>Eukaryota</taxon>
        <taxon>Viridiplantae</taxon>
        <taxon>Streptophyta</taxon>
        <taxon>Embryophyta</taxon>
        <taxon>Tracheophyta</taxon>
        <taxon>Spermatophyta</taxon>
        <taxon>Magnoliopsida</taxon>
        <taxon>eudicotyledons</taxon>
        <taxon>Gunneridae</taxon>
        <taxon>Pentapetalae</taxon>
        <taxon>rosids</taxon>
        <taxon>fabids</taxon>
        <taxon>Fabales</taxon>
        <taxon>Fabaceae</taxon>
        <taxon>Papilionoideae</taxon>
        <taxon>50 kb inversion clade</taxon>
        <taxon>NPAAA clade</taxon>
        <taxon>Hologalegina</taxon>
        <taxon>IRL clade</taxon>
        <taxon>Fabeae</taxon>
        <taxon>Lathyrus</taxon>
    </lineage>
</organism>
<reference evidence="2 3" key="1">
    <citation type="journal article" date="2022" name="Nat. Genet.">
        <title>Improved pea reference genome and pan-genome highlight genomic features and evolutionary characteristics.</title>
        <authorList>
            <person name="Yang T."/>
            <person name="Liu R."/>
            <person name="Luo Y."/>
            <person name="Hu S."/>
            <person name="Wang D."/>
            <person name="Wang C."/>
            <person name="Pandey M.K."/>
            <person name="Ge S."/>
            <person name="Xu Q."/>
            <person name="Li N."/>
            <person name="Li G."/>
            <person name="Huang Y."/>
            <person name="Saxena R.K."/>
            <person name="Ji Y."/>
            <person name="Li M."/>
            <person name="Yan X."/>
            <person name="He Y."/>
            <person name="Liu Y."/>
            <person name="Wang X."/>
            <person name="Xiang C."/>
            <person name="Varshney R.K."/>
            <person name="Ding H."/>
            <person name="Gao S."/>
            <person name="Zong X."/>
        </authorList>
    </citation>
    <scope>NUCLEOTIDE SEQUENCE [LARGE SCALE GENOMIC DNA]</scope>
    <source>
        <strain evidence="2 3">cv. Zhongwan 6</strain>
    </source>
</reference>
<feature type="region of interest" description="Disordered" evidence="1">
    <location>
        <begin position="157"/>
        <end position="229"/>
    </location>
</feature>
<evidence type="ECO:0000313" key="2">
    <source>
        <dbReference type="EMBL" id="KAI5436419.1"/>
    </source>
</evidence>
<gene>
    <name evidence="2" type="ORF">KIW84_022779</name>
</gene>
<evidence type="ECO:0000313" key="3">
    <source>
        <dbReference type="Proteomes" id="UP001058974"/>
    </source>
</evidence>
<keyword evidence="3" id="KW-1185">Reference proteome</keyword>
<comment type="caution">
    <text evidence="2">The sequence shown here is derived from an EMBL/GenBank/DDBJ whole genome shotgun (WGS) entry which is preliminary data.</text>
</comment>
<dbReference type="EMBL" id="JAMSHJ010000002">
    <property type="protein sequence ID" value="KAI5436419.1"/>
    <property type="molecule type" value="Genomic_DNA"/>
</dbReference>
<feature type="compositionally biased region" description="Polar residues" evidence="1">
    <location>
        <begin position="185"/>
        <end position="209"/>
    </location>
</feature>
<dbReference type="AlphaFoldDB" id="A0A9D5BBD8"/>
<sequence>MRTSTRVTSYSLVYGIKVILPIEVEIPYLRVIIEAVLDEAEWVQSILKRAFDKNILPRSFQAGELLLQRLSFTDSNPQGKWTLNYEGPFVVRKAFSGGTLILTVAGYSLPLEILTKSKVNHTKSSRQRTSIYPKEWLESEQKPKSFIESKTSKNVRDLGKGVGYAMGRSRNQPPGTTSQERKPSSPESIQSAGDQRYQEAQNSAGNESSIIPAGDESYHRPGPPYQQLY</sequence>
<accession>A0A9D5BBD8</accession>
<name>A0A9D5BBD8_PEA</name>
<dbReference type="Gramene" id="Psat02G0277900-T1">
    <property type="protein sequence ID" value="KAI5436419.1"/>
    <property type="gene ID" value="KIW84_022779"/>
</dbReference>
<proteinExistence type="predicted"/>
<evidence type="ECO:0000256" key="1">
    <source>
        <dbReference type="SAM" id="MobiDB-lite"/>
    </source>
</evidence>
<feature type="compositionally biased region" description="Polar residues" evidence="1">
    <location>
        <begin position="169"/>
        <end position="178"/>
    </location>
</feature>